<keyword evidence="12" id="KW-1185">Reference proteome</keyword>
<dbReference type="PROSITE" id="PS50157">
    <property type="entry name" value="ZINC_FINGER_C2H2_2"/>
    <property type="match status" value="1"/>
</dbReference>
<keyword evidence="2" id="KW-0479">Metal-binding</keyword>
<feature type="domain" description="C2H2-type" evidence="10">
    <location>
        <begin position="284"/>
        <end position="312"/>
    </location>
</feature>
<dbReference type="SMART" id="SM00355">
    <property type="entry name" value="ZnF_C2H2"/>
    <property type="match status" value="3"/>
</dbReference>
<evidence type="ECO:0000256" key="3">
    <source>
        <dbReference type="ARBA" id="ARBA00022771"/>
    </source>
</evidence>
<evidence type="ECO:0000256" key="1">
    <source>
        <dbReference type="ARBA" id="ARBA00004123"/>
    </source>
</evidence>
<dbReference type="Proteomes" id="UP001271007">
    <property type="component" value="Unassembled WGS sequence"/>
</dbReference>
<dbReference type="Gene3D" id="3.30.160.60">
    <property type="entry name" value="Classic Zinc Finger"/>
    <property type="match status" value="1"/>
</dbReference>
<comment type="caution">
    <text evidence="11">The sequence shown here is derived from an EMBL/GenBank/DDBJ whole genome shotgun (WGS) entry which is preliminary data.</text>
</comment>
<dbReference type="GO" id="GO:0005634">
    <property type="term" value="C:nucleus"/>
    <property type="evidence" value="ECO:0007669"/>
    <property type="project" value="UniProtKB-SubCell"/>
</dbReference>
<feature type="region of interest" description="Disordered" evidence="9">
    <location>
        <begin position="98"/>
        <end position="117"/>
    </location>
</feature>
<evidence type="ECO:0000313" key="12">
    <source>
        <dbReference type="Proteomes" id="UP001271007"/>
    </source>
</evidence>
<dbReference type="InterPro" id="IPR013087">
    <property type="entry name" value="Znf_C2H2_type"/>
</dbReference>
<evidence type="ECO:0000313" key="11">
    <source>
        <dbReference type="EMBL" id="KAK3051145.1"/>
    </source>
</evidence>
<keyword evidence="4" id="KW-0862">Zinc</keyword>
<dbReference type="InterPro" id="IPR051061">
    <property type="entry name" value="Zinc_finger_trans_reg"/>
</dbReference>
<proteinExistence type="predicted"/>
<dbReference type="GO" id="GO:0006357">
    <property type="term" value="P:regulation of transcription by RNA polymerase II"/>
    <property type="evidence" value="ECO:0007669"/>
    <property type="project" value="TreeGrafter"/>
</dbReference>
<sequence length="350" mass="38641">MNSDSFGAGEWAYNDALPVAPAQRYPSPAAAAGWPSPYYTPPAGPAVARPTYAQVVRAPTPPSNPAPFDDEMLWTAQDDLMQDVYDDFAQQEIQLPSTHGETNFSRPSSPPSYAQAASLPFQPTLPTFNFVPTQYERNVRSTPRAILPAPAADVLQHPSYNLSMRRQGPLPVLPDLTRAINTTDSYLTRIGVAGNSVMEWARVPKVLEDRKGLQTGHIVSPGPPVQQLPTPPSTAKLSSSNGKRRTKREIHDGVGDYRCECGAGFEAPEVLRKHISNVHGERKHACCHCSERFLYPNNVQRHIDAVHNDTRGFFCPMDYCKYHTAGFSRRDHLKRHILGKHLPANSAPGM</sequence>
<protein>
    <recommendedName>
        <fullName evidence="10">C2H2-type domain-containing protein</fullName>
    </recommendedName>
</protein>
<evidence type="ECO:0000256" key="8">
    <source>
        <dbReference type="PROSITE-ProRule" id="PRU00042"/>
    </source>
</evidence>
<feature type="region of interest" description="Disordered" evidence="9">
    <location>
        <begin position="215"/>
        <end position="247"/>
    </location>
</feature>
<evidence type="ECO:0000256" key="5">
    <source>
        <dbReference type="ARBA" id="ARBA00023015"/>
    </source>
</evidence>
<feature type="compositionally biased region" description="Pro residues" evidence="9">
    <location>
        <begin position="221"/>
        <end position="232"/>
    </location>
</feature>
<keyword evidence="7" id="KW-0539">Nucleus</keyword>
<dbReference type="PANTHER" id="PTHR46179:SF13">
    <property type="entry name" value="C2H2-TYPE DOMAIN-CONTAINING PROTEIN"/>
    <property type="match status" value="1"/>
</dbReference>
<dbReference type="EMBL" id="JAWDJX010000027">
    <property type="protein sequence ID" value="KAK3051145.1"/>
    <property type="molecule type" value="Genomic_DNA"/>
</dbReference>
<keyword evidence="3 8" id="KW-0863">Zinc-finger</keyword>
<dbReference type="GO" id="GO:0008270">
    <property type="term" value="F:zinc ion binding"/>
    <property type="evidence" value="ECO:0007669"/>
    <property type="project" value="UniProtKB-KW"/>
</dbReference>
<evidence type="ECO:0000256" key="7">
    <source>
        <dbReference type="ARBA" id="ARBA00023242"/>
    </source>
</evidence>
<evidence type="ECO:0000256" key="9">
    <source>
        <dbReference type="SAM" id="MobiDB-lite"/>
    </source>
</evidence>
<evidence type="ECO:0000256" key="6">
    <source>
        <dbReference type="ARBA" id="ARBA00023163"/>
    </source>
</evidence>
<accession>A0AAJ0GAY0</accession>
<comment type="subcellular location">
    <subcellularLocation>
        <location evidence="1">Nucleus</location>
    </subcellularLocation>
</comment>
<keyword evidence="6" id="KW-0804">Transcription</keyword>
<organism evidence="11 12">
    <name type="scientific">Extremus antarcticus</name>
    <dbReference type="NCBI Taxonomy" id="702011"/>
    <lineage>
        <taxon>Eukaryota</taxon>
        <taxon>Fungi</taxon>
        <taxon>Dikarya</taxon>
        <taxon>Ascomycota</taxon>
        <taxon>Pezizomycotina</taxon>
        <taxon>Dothideomycetes</taxon>
        <taxon>Dothideomycetidae</taxon>
        <taxon>Mycosphaerellales</taxon>
        <taxon>Extremaceae</taxon>
        <taxon>Extremus</taxon>
    </lineage>
</organism>
<name>A0AAJ0GAY0_9PEZI</name>
<evidence type="ECO:0000259" key="10">
    <source>
        <dbReference type="PROSITE" id="PS50157"/>
    </source>
</evidence>
<dbReference type="AlphaFoldDB" id="A0AAJ0GAY0"/>
<evidence type="ECO:0000256" key="4">
    <source>
        <dbReference type="ARBA" id="ARBA00022833"/>
    </source>
</evidence>
<reference evidence="11" key="1">
    <citation type="submission" date="2023-04" db="EMBL/GenBank/DDBJ databases">
        <title>Black Yeasts Isolated from many extreme environments.</title>
        <authorList>
            <person name="Coleine C."/>
            <person name="Stajich J.E."/>
            <person name="Selbmann L."/>
        </authorList>
    </citation>
    <scope>NUCLEOTIDE SEQUENCE</scope>
    <source>
        <strain evidence="11">CCFEE 5312</strain>
    </source>
</reference>
<dbReference type="PANTHER" id="PTHR46179">
    <property type="entry name" value="ZINC FINGER PROTEIN"/>
    <property type="match status" value="1"/>
</dbReference>
<gene>
    <name evidence="11" type="ORF">LTR09_007541</name>
</gene>
<feature type="compositionally biased region" description="Low complexity" evidence="9">
    <location>
        <begin position="105"/>
        <end position="117"/>
    </location>
</feature>
<evidence type="ECO:0000256" key="2">
    <source>
        <dbReference type="ARBA" id="ARBA00022723"/>
    </source>
</evidence>
<keyword evidence="5" id="KW-0805">Transcription regulation</keyword>
<dbReference type="SUPFAM" id="SSF57667">
    <property type="entry name" value="beta-beta-alpha zinc fingers"/>
    <property type="match status" value="1"/>
</dbReference>
<dbReference type="InterPro" id="IPR036236">
    <property type="entry name" value="Znf_C2H2_sf"/>
</dbReference>
<dbReference type="PROSITE" id="PS00028">
    <property type="entry name" value="ZINC_FINGER_C2H2_1"/>
    <property type="match status" value="1"/>
</dbReference>